<dbReference type="KEGG" id="mmar:MODMU_4790"/>
<evidence type="ECO:0000313" key="6">
    <source>
        <dbReference type="Proteomes" id="UP000006461"/>
    </source>
</evidence>
<dbReference type="SUPFAM" id="SSF54909">
    <property type="entry name" value="Dimeric alpha+beta barrel"/>
    <property type="match status" value="1"/>
</dbReference>
<organism evidence="5 6">
    <name type="scientific">Modestobacter italicus (strain DSM 44449 / CECT 9708 / BC 501)</name>
    <dbReference type="NCBI Taxonomy" id="2732864"/>
    <lineage>
        <taxon>Bacteria</taxon>
        <taxon>Bacillati</taxon>
        <taxon>Actinomycetota</taxon>
        <taxon>Actinomycetes</taxon>
        <taxon>Geodermatophilales</taxon>
        <taxon>Geodermatophilaceae</taxon>
        <taxon>Modestobacter</taxon>
    </lineage>
</organism>
<reference evidence="5 6" key="1">
    <citation type="journal article" date="2012" name="J. Bacteriol.">
        <title>Genome Sequence of Radiation-Resistant Modestobacter marinus Strain BC501, a Representative Actinobacterium That Thrives on Calcareous Stone Surfaces.</title>
        <authorList>
            <person name="Normand P."/>
            <person name="Gury J."/>
            <person name="Pujic P."/>
            <person name="Chouaia B."/>
            <person name="Crotti E."/>
            <person name="Brusetti L."/>
            <person name="Daffonchio D."/>
            <person name="Vacherie B."/>
            <person name="Barbe V."/>
            <person name="Medigue C."/>
            <person name="Calteau A."/>
            <person name="Ghodhbane-Gtari F."/>
            <person name="Essoussi I."/>
            <person name="Nouioui I."/>
            <person name="Abbassi-Ghozzi I."/>
            <person name="Gtari M."/>
        </authorList>
    </citation>
    <scope>NUCLEOTIDE SEQUENCE [LARGE SCALE GENOMIC DNA]</scope>
    <source>
        <strain evidence="6">BC 501</strain>
    </source>
</reference>
<dbReference type="InterPro" id="IPR036390">
    <property type="entry name" value="WH_DNA-bd_sf"/>
</dbReference>
<dbReference type="Proteomes" id="UP000006461">
    <property type="component" value="Chromosome"/>
</dbReference>
<dbReference type="Gene3D" id="3.30.70.920">
    <property type="match status" value="1"/>
</dbReference>
<dbReference type="PROSITE" id="PS00519">
    <property type="entry name" value="HTH_ASNC_1"/>
    <property type="match status" value="1"/>
</dbReference>
<dbReference type="Pfam" id="PF01037">
    <property type="entry name" value="AsnC_trans_reg"/>
    <property type="match status" value="1"/>
</dbReference>
<gene>
    <name evidence="5" type="ordered locus">MODMU_4790</name>
</gene>
<dbReference type="Gene3D" id="1.10.10.10">
    <property type="entry name" value="Winged helix-like DNA-binding domain superfamily/Winged helix DNA-binding domain"/>
    <property type="match status" value="1"/>
</dbReference>
<keyword evidence="1" id="KW-0805">Transcription regulation</keyword>
<dbReference type="HOGENOM" id="CLU_091233_5_0_11"/>
<name>I4F3F8_MODI5</name>
<dbReference type="Pfam" id="PF13404">
    <property type="entry name" value="HTH_AsnC-type"/>
    <property type="match status" value="1"/>
</dbReference>
<proteinExistence type="predicted"/>
<dbReference type="PRINTS" id="PR00033">
    <property type="entry name" value="HTHASNC"/>
</dbReference>
<protein>
    <submittedName>
        <fullName evidence="5">Transcriptional regulatory protein (AsnC-family)</fullName>
    </submittedName>
</protein>
<dbReference type="InterPro" id="IPR019888">
    <property type="entry name" value="Tscrpt_reg_AsnC-like"/>
</dbReference>
<dbReference type="SUPFAM" id="SSF46785">
    <property type="entry name" value="Winged helix' DNA-binding domain"/>
    <property type="match status" value="1"/>
</dbReference>
<dbReference type="AlphaFoldDB" id="I4F3F8"/>
<dbReference type="InterPro" id="IPR000485">
    <property type="entry name" value="AsnC-type_HTH_dom"/>
</dbReference>
<feature type="domain" description="HTH asnC-type" evidence="4">
    <location>
        <begin position="1"/>
        <end position="62"/>
    </location>
</feature>
<keyword evidence="6" id="KW-1185">Reference proteome</keyword>
<dbReference type="SMART" id="SM00344">
    <property type="entry name" value="HTH_ASNC"/>
    <property type="match status" value="1"/>
</dbReference>
<dbReference type="GO" id="GO:0043565">
    <property type="term" value="F:sequence-specific DNA binding"/>
    <property type="evidence" value="ECO:0007669"/>
    <property type="project" value="InterPro"/>
</dbReference>
<dbReference type="STRING" id="477641.MODMU_4790"/>
<dbReference type="InterPro" id="IPR019885">
    <property type="entry name" value="Tscrpt_reg_HTH_AsnC-type_CS"/>
</dbReference>
<dbReference type="EMBL" id="FO203431">
    <property type="protein sequence ID" value="CCH90171.1"/>
    <property type="molecule type" value="Genomic_DNA"/>
</dbReference>
<dbReference type="PATRIC" id="fig|477641.3.peg.4494"/>
<accession>I4F3F8</accession>
<dbReference type="OMA" id="FVEIYCR"/>
<dbReference type="PANTHER" id="PTHR30154">
    <property type="entry name" value="LEUCINE-RESPONSIVE REGULATORY PROTEIN"/>
    <property type="match status" value="1"/>
</dbReference>
<sequence length="152" mass="16549">MDDIDRQLVSRLVRDGREPYADLARAVGLSLSATKRRVDRLVDEGAIRGFTAVVDPVVMGWALSASVELFTTGTVPFERMRRDLDAMPEVVSASTVSGGADAMLRVVASDAGHLERVISRLRDLPYVQQTNTVLLLSSLLSRPTPLTTDGPR</sequence>
<dbReference type="eggNOG" id="COG1522">
    <property type="taxonomic scope" value="Bacteria"/>
</dbReference>
<evidence type="ECO:0000259" key="4">
    <source>
        <dbReference type="PROSITE" id="PS50956"/>
    </source>
</evidence>
<dbReference type="GO" id="GO:0005829">
    <property type="term" value="C:cytosol"/>
    <property type="evidence" value="ECO:0007669"/>
    <property type="project" value="TreeGrafter"/>
</dbReference>
<evidence type="ECO:0000313" key="5">
    <source>
        <dbReference type="EMBL" id="CCH90171.1"/>
    </source>
</evidence>
<dbReference type="InterPro" id="IPR011008">
    <property type="entry name" value="Dimeric_a/b-barrel"/>
</dbReference>
<dbReference type="OrthoDB" id="4379331at2"/>
<dbReference type="GO" id="GO:0043200">
    <property type="term" value="P:response to amino acid"/>
    <property type="evidence" value="ECO:0007669"/>
    <property type="project" value="TreeGrafter"/>
</dbReference>
<evidence type="ECO:0000256" key="1">
    <source>
        <dbReference type="ARBA" id="ARBA00023015"/>
    </source>
</evidence>
<keyword evidence="3" id="KW-0804">Transcription</keyword>
<dbReference type="InterPro" id="IPR019887">
    <property type="entry name" value="Tscrpt_reg_AsnC/Lrp_C"/>
</dbReference>
<dbReference type="InterPro" id="IPR036388">
    <property type="entry name" value="WH-like_DNA-bd_sf"/>
</dbReference>
<dbReference type="PROSITE" id="PS50956">
    <property type="entry name" value="HTH_ASNC_2"/>
    <property type="match status" value="1"/>
</dbReference>
<evidence type="ECO:0000256" key="2">
    <source>
        <dbReference type="ARBA" id="ARBA00023125"/>
    </source>
</evidence>
<dbReference type="PANTHER" id="PTHR30154:SF45">
    <property type="entry name" value="TRANSCRIPTIONAL REGULATORY PROTEIN (PROBABLY ASNC-FAMILY)-RELATED"/>
    <property type="match status" value="1"/>
</dbReference>
<keyword evidence="2" id="KW-0238">DNA-binding</keyword>
<evidence type="ECO:0000256" key="3">
    <source>
        <dbReference type="ARBA" id="ARBA00023163"/>
    </source>
</evidence>